<dbReference type="GO" id="GO:0016020">
    <property type="term" value="C:membrane"/>
    <property type="evidence" value="ECO:0007669"/>
    <property type="project" value="InterPro"/>
</dbReference>
<dbReference type="SMART" id="SM00283">
    <property type="entry name" value="MA"/>
    <property type="match status" value="1"/>
</dbReference>
<feature type="domain" description="Methyl-accepting transducer" evidence="5">
    <location>
        <begin position="254"/>
        <end position="496"/>
    </location>
</feature>
<dbReference type="STRING" id="1413210.U472_01950"/>
<protein>
    <submittedName>
        <fullName evidence="6">Methyl-accepting chemotaxis protein</fullName>
    </submittedName>
</protein>
<dbReference type="GO" id="GO:0006935">
    <property type="term" value="P:chemotaxis"/>
    <property type="evidence" value="ECO:0007669"/>
    <property type="project" value="InterPro"/>
</dbReference>
<dbReference type="PRINTS" id="PR00260">
    <property type="entry name" value="CHEMTRNSDUCR"/>
</dbReference>
<proteinExistence type="inferred from homology"/>
<dbReference type="PANTHER" id="PTHR32089">
    <property type="entry name" value="METHYL-ACCEPTING CHEMOTAXIS PROTEIN MCPB"/>
    <property type="match status" value="1"/>
</dbReference>
<dbReference type="EMBL" id="OBDZ01000033">
    <property type="protein sequence ID" value="SNY43937.1"/>
    <property type="molecule type" value="Genomic_DNA"/>
</dbReference>
<dbReference type="Proteomes" id="UP000219573">
    <property type="component" value="Unassembled WGS sequence"/>
</dbReference>
<dbReference type="AlphaFoldDB" id="A0A285I7Z2"/>
<accession>A0A285I7Z2</accession>
<gene>
    <name evidence="6" type="ORF">SAMN06265827_13313</name>
</gene>
<evidence type="ECO:0000313" key="7">
    <source>
        <dbReference type="Proteomes" id="UP000219573"/>
    </source>
</evidence>
<evidence type="ECO:0000256" key="4">
    <source>
        <dbReference type="SAM" id="Phobius"/>
    </source>
</evidence>
<feature type="transmembrane region" description="Helical" evidence="4">
    <location>
        <begin position="42"/>
        <end position="59"/>
    </location>
</feature>
<dbReference type="GO" id="GO:0004888">
    <property type="term" value="F:transmembrane signaling receptor activity"/>
    <property type="evidence" value="ECO:0007669"/>
    <property type="project" value="InterPro"/>
</dbReference>
<keyword evidence="1 3" id="KW-0807">Transducer</keyword>
<dbReference type="RefSeq" id="WP_097019243.1">
    <property type="nucleotide sequence ID" value="NZ_OBDZ01000033.1"/>
</dbReference>
<dbReference type="OrthoDB" id="9807021at2"/>
<evidence type="ECO:0000313" key="6">
    <source>
        <dbReference type="EMBL" id="SNY43937.1"/>
    </source>
</evidence>
<evidence type="ECO:0000256" key="2">
    <source>
        <dbReference type="ARBA" id="ARBA00029447"/>
    </source>
</evidence>
<evidence type="ECO:0000256" key="1">
    <source>
        <dbReference type="ARBA" id="ARBA00023224"/>
    </source>
</evidence>
<sequence length="547" mass="61342">MLILFVKEGKNIIFISKEKHSSYFSKFKELLSRITIAKQVQWGFYGLFIILLITAMIILENTNQILNKIENLDKNIIPIVQSNERITRNMLRREKNIYGWQSGIVALKETGDIISKDINSIKKHRIEVDILKELDQIDGLAAEIDDKINKLSKSEVDGIERRLLFSELTGIISKFNQKNSSLVRENWDELSKNMSSIVDSALNIRKRAIIITTISLLVSLLLVILSNKRITNVTDDIKAKTFQAATRGDKINSSAQKMKDRADNVDQRINHSFQIIKNSIKADKEVFFTISQISSSINEVSTGANSLNTQAEEILDAAQLTYESIEEADDQITLAHKIIYETVDIMEKLKLSLAKIDKISDKIRGITDQTNLLALNASIEAARSGENGKGFAVVADEIKILADESLLATNSVKSIIKEIDEVSEQAIINMVDKDDSMSIINIFSKVNSLSRGIVTKMGKVIGSAKEQLHSTQQINRVTQGIAASSSKVSTQIESTLDRTNQLEYTMEEVVNLNNDLLASIDSQSIQYQQQLKLINNIIVANQKLKNR</sequence>
<dbReference type="Gene3D" id="1.10.287.950">
    <property type="entry name" value="Methyl-accepting chemotaxis protein"/>
    <property type="match status" value="1"/>
</dbReference>
<dbReference type="SUPFAM" id="SSF58104">
    <property type="entry name" value="Methyl-accepting chemotaxis protein (MCP) signaling domain"/>
    <property type="match status" value="1"/>
</dbReference>
<dbReference type="PANTHER" id="PTHR32089:SF112">
    <property type="entry name" value="LYSOZYME-LIKE PROTEIN-RELATED"/>
    <property type="match status" value="1"/>
</dbReference>
<dbReference type="GO" id="GO:0007165">
    <property type="term" value="P:signal transduction"/>
    <property type="evidence" value="ECO:0007669"/>
    <property type="project" value="UniProtKB-KW"/>
</dbReference>
<reference evidence="7" key="1">
    <citation type="submission" date="2017-09" db="EMBL/GenBank/DDBJ databases">
        <authorList>
            <person name="Varghese N."/>
            <person name="Submissions S."/>
        </authorList>
    </citation>
    <scope>NUCLEOTIDE SEQUENCE [LARGE SCALE GENOMIC DNA]</scope>
    <source>
        <strain evidence="7">MSL47</strain>
    </source>
</reference>
<keyword evidence="7" id="KW-1185">Reference proteome</keyword>
<name>A0A285I7Z2_9FIRM</name>
<dbReference type="InterPro" id="IPR004089">
    <property type="entry name" value="MCPsignal_dom"/>
</dbReference>
<evidence type="ECO:0000259" key="5">
    <source>
        <dbReference type="PROSITE" id="PS50111"/>
    </source>
</evidence>
<dbReference type="Pfam" id="PF00015">
    <property type="entry name" value="MCPsignal"/>
    <property type="match status" value="1"/>
</dbReference>
<keyword evidence="4" id="KW-1133">Transmembrane helix</keyword>
<organism evidence="6 7">
    <name type="scientific">Orenia metallireducens</name>
    <dbReference type="NCBI Taxonomy" id="1413210"/>
    <lineage>
        <taxon>Bacteria</taxon>
        <taxon>Bacillati</taxon>
        <taxon>Bacillota</taxon>
        <taxon>Clostridia</taxon>
        <taxon>Halanaerobiales</taxon>
        <taxon>Halobacteroidaceae</taxon>
        <taxon>Orenia</taxon>
    </lineage>
</organism>
<evidence type="ECO:0000256" key="3">
    <source>
        <dbReference type="PROSITE-ProRule" id="PRU00284"/>
    </source>
</evidence>
<dbReference type="PROSITE" id="PS50111">
    <property type="entry name" value="CHEMOTAXIS_TRANSDUC_2"/>
    <property type="match status" value="1"/>
</dbReference>
<keyword evidence="4" id="KW-0812">Transmembrane</keyword>
<keyword evidence="4" id="KW-0472">Membrane</keyword>
<comment type="similarity">
    <text evidence="2">Belongs to the methyl-accepting chemotaxis (MCP) protein family.</text>
</comment>
<dbReference type="InterPro" id="IPR004090">
    <property type="entry name" value="Chemotax_Me-accpt_rcpt"/>
</dbReference>